<evidence type="ECO:0000256" key="7">
    <source>
        <dbReference type="PIRSR" id="PIRSR001434-2"/>
    </source>
</evidence>
<keyword evidence="10" id="KW-1185">Reference proteome</keyword>
<evidence type="ECO:0000256" key="1">
    <source>
        <dbReference type="ARBA" id="ARBA00001933"/>
    </source>
</evidence>
<dbReference type="InterPro" id="IPR015424">
    <property type="entry name" value="PyrdxlP-dep_Trfase"/>
</dbReference>
<gene>
    <name evidence="9" type="ORF">JI75_06640</name>
</gene>
<dbReference type="KEGG" id="cbac:JI75_06640"/>
<dbReference type="Gene3D" id="3.40.640.10">
    <property type="entry name" value="Type I PLP-dependent aspartate aminotransferase-like (Major domain)"/>
    <property type="match status" value="1"/>
</dbReference>
<dbReference type="InterPro" id="IPR000277">
    <property type="entry name" value="Cys/Met-Metab_PyrdxlP-dep_enz"/>
</dbReference>
<dbReference type="GO" id="GO:0009086">
    <property type="term" value="P:methionine biosynthetic process"/>
    <property type="evidence" value="ECO:0007669"/>
    <property type="project" value="UniProtKB-ARBA"/>
</dbReference>
<dbReference type="InterPro" id="IPR015422">
    <property type="entry name" value="PyrdxlP-dep_Trfase_small"/>
</dbReference>
<reference evidence="9 10" key="2">
    <citation type="journal article" date="2015" name="Genome Announc.">
        <title>Complete Genome Sequence of Coriobacteriaceae Strain 68-1-3, a Novel Mucus-Degrading Isolate from the Swine Intestinal Tract.</title>
        <authorList>
            <person name="Looft T."/>
            <person name="Bayles D.O."/>
            <person name="Alt D.P."/>
            <person name="Stanton T.B."/>
        </authorList>
    </citation>
    <scope>NUCLEOTIDE SEQUENCE [LARGE SCALE GENOMIC DNA]</scope>
    <source>
        <strain evidence="9 10">68-1-3</strain>
    </source>
</reference>
<reference evidence="10" key="1">
    <citation type="submission" date="2014-08" db="EMBL/GenBank/DDBJ databases">
        <title>Coriobacteriaceae sp. complete genome.</title>
        <authorList>
            <person name="Looft T."/>
            <person name="Bayles D.O."/>
            <person name="Stanton T.B."/>
        </authorList>
    </citation>
    <scope>NUCLEOTIDE SEQUENCE [LARGE SCALE GENOMIC DNA]</scope>
    <source>
        <strain evidence="10">68-1-3</strain>
    </source>
</reference>
<evidence type="ECO:0000256" key="3">
    <source>
        <dbReference type="ARBA" id="ARBA00047175"/>
    </source>
</evidence>
<dbReference type="EC" id="4.4.1.2" evidence="3"/>
<organism evidence="9 10">
    <name type="scientific">Berryella intestinalis</name>
    <dbReference type="NCBI Taxonomy" id="1531429"/>
    <lineage>
        <taxon>Bacteria</taxon>
        <taxon>Bacillati</taxon>
        <taxon>Actinomycetota</taxon>
        <taxon>Coriobacteriia</taxon>
        <taxon>Eggerthellales</taxon>
        <taxon>Eggerthellaceae</taxon>
        <taxon>Berryella</taxon>
    </lineage>
</organism>
<dbReference type="FunFam" id="3.90.1150.10:FF:000033">
    <property type="entry name" value="Cystathionine gamma-synthase"/>
    <property type="match status" value="1"/>
</dbReference>
<comment type="cofactor">
    <cofactor evidence="1 8">
        <name>pyridoxal 5'-phosphate</name>
        <dbReference type="ChEBI" id="CHEBI:597326"/>
    </cofactor>
</comment>
<dbReference type="STRING" id="1531429.JI75_06640"/>
<dbReference type="InterPro" id="IPR015421">
    <property type="entry name" value="PyrdxlP-dep_Trfase_major"/>
</dbReference>
<sequence length="385" mass="42772">MDPSRHAGRSLDTKAVHGYLGRDPRTGAVSFPIYQSATFAHPALHESTGYAYSRCGNPTVLELENTIALLEGGLKSLAFASGMAAITTLLKSFVPKDRILVSLDLYGGTYRLFKDVYARYGIEFRFVDFTDLDAVRAELTPNTRALFLETPTNPTMQVADLRALSDIAHGNGALLIVDNTFLTCLFQRPFEHGADLVVYSGSKYLCGHNDVTCGFIVLKDDSHLERIFMDYMSEGAALAPFDAWLMLRSLKTLGVRLRRQQESALRIASWLKRHPHVTDVFYVGDPDHPDYALSCRQTDGFGAMISFNVDSNERLLEVLRRVDVITFAESLGGCESLITYPFVQTHGSMPLDIRERLGIGERFLRLSVGMEDADDLIADLEQALA</sequence>
<dbReference type="GO" id="GO:0005737">
    <property type="term" value="C:cytoplasm"/>
    <property type="evidence" value="ECO:0007669"/>
    <property type="project" value="TreeGrafter"/>
</dbReference>
<dbReference type="PIRSF" id="PIRSF001434">
    <property type="entry name" value="CGS"/>
    <property type="match status" value="1"/>
</dbReference>
<evidence type="ECO:0000256" key="5">
    <source>
        <dbReference type="ARBA" id="ARBA00048780"/>
    </source>
</evidence>
<evidence type="ECO:0000256" key="4">
    <source>
        <dbReference type="ARBA" id="ARBA00047199"/>
    </source>
</evidence>
<dbReference type="GO" id="GO:0047982">
    <property type="term" value="F:homocysteine desulfhydrase activity"/>
    <property type="evidence" value="ECO:0007669"/>
    <property type="project" value="UniProtKB-EC"/>
</dbReference>
<dbReference type="FunFam" id="3.40.640.10:FF:000046">
    <property type="entry name" value="Cystathionine gamma-lyase"/>
    <property type="match status" value="1"/>
</dbReference>
<dbReference type="GO" id="GO:0019346">
    <property type="term" value="P:transsulfuration"/>
    <property type="evidence" value="ECO:0007669"/>
    <property type="project" value="InterPro"/>
</dbReference>
<evidence type="ECO:0000256" key="8">
    <source>
        <dbReference type="RuleBase" id="RU362118"/>
    </source>
</evidence>
<name>A0A0A8B4P3_9ACTN</name>
<keyword evidence="2 7" id="KW-0663">Pyridoxal phosphate</keyword>
<dbReference type="PANTHER" id="PTHR11808">
    <property type="entry name" value="TRANS-SULFURATION ENZYME FAMILY MEMBER"/>
    <property type="match status" value="1"/>
</dbReference>
<evidence type="ECO:0000313" key="10">
    <source>
        <dbReference type="Proteomes" id="UP000031121"/>
    </source>
</evidence>
<comment type="catalytic activity">
    <reaction evidence="6">
        <text>L-methionine + H2O = methanethiol + 2-oxobutanoate + NH4(+)</text>
        <dbReference type="Rhea" id="RHEA:23800"/>
        <dbReference type="ChEBI" id="CHEBI:15377"/>
        <dbReference type="ChEBI" id="CHEBI:16007"/>
        <dbReference type="ChEBI" id="CHEBI:16763"/>
        <dbReference type="ChEBI" id="CHEBI:28938"/>
        <dbReference type="ChEBI" id="CHEBI:57844"/>
        <dbReference type="EC" id="4.4.1.11"/>
    </reaction>
    <physiologicalReaction direction="left-to-right" evidence="6">
        <dbReference type="Rhea" id="RHEA:23801"/>
    </physiologicalReaction>
</comment>
<dbReference type="EMBL" id="CP009302">
    <property type="protein sequence ID" value="AJC12380.1"/>
    <property type="molecule type" value="Genomic_DNA"/>
</dbReference>
<comment type="similarity">
    <text evidence="8">Belongs to the trans-sulfuration enzymes family.</text>
</comment>
<dbReference type="HOGENOM" id="CLU_018986_2_0_11"/>
<comment type="catalytic activity">
    <reaction evidence="5">
        <text>L-homocysteine + H2O = 2-oxobutanoate + hydrogen sulfide + NH4(+) + H(+)</text>
        <dbReference type="Rhea" id="RHEA:14501"/>
        <dbReference type="ChEBI" id="CHEBI:15377"/>
        <dbReference type="ChEBI" id="CHEBI:15378"/>
        <dbReference type="ChEBI" id="CHEBI:16763"/>
        <dbReference type="ChEBI" id="CHEBI:28938"/>
        <dbReference type="ChEBI" id="CHEBI:29919"/>
        <dbReference type="ChEBI" id="CHEBI:58199"/>
        <dbReference type="EC" id="4.4.1.2"/>
    </reaction>
    <physiologicalReaction direction="left-to-right" evidence="5">
        <dbReference type="Rhea" id="RHEA:14502"/>
    </physiologicalReaction>
</comment>
<dbReference type="Gene3D" id="3.90.1150.10">
    <property type="entry name" value="Aspartate Aminotransferase, domain 1"/>
    <property type="match status" value="1"/>
</dbReference>
<accession>A0A0A8B4P3</accession>
<protein>
    <recommendedName>
        <fullName evidence="3">homocysteine desulfhydrase</fullName>
        <ecNumber evidence="3">4.4.1.2</ecNumber>
    </recommendedName>
    <alternativeName>
        <fullName evidence="4">Homocysteine desulfhydrase</fullName>
    </alternativeName>
</protein>
<feature type="modified residue" description="N6-(pyridoxal phosphate)lysine" evidence="7">
    <location>
        <position position="203"/>
    </location>
</feature>
<dbReference type="SUPFAM" id="SSF53383">
    <property type="entry name" value="PLP-dependent transferases"/>
    <property type="match status" value="1"/>
</dbReference>
<dbReference type="AlphaFoldDB" id="A0A0A8B4P3"/>
<dbReference type="Pfam" id="PF01053">
    <property type="entry name" value="Cys_Met_Meta_PP"/>
    <property type="match status" value="1"/>
</dbReference>
<evidence type="ECO:0000313" key="9">
    <source>
        <dbReference type="EMBL" id="AJC12380.1"/>
    </source>
</evidence>
<evidence type="ECO:0000256" key="2">
    <source>
        <dbReference type="ARBA" id="ARBA00022898"/>
    </source>
</evidence>
<dbReference type="PANTHER" id="PTHR11808:SF90">
    <property type="entry name" value="CYSTATHIONINE GAMMA-SYNTHASE"/>
    <property type="match status" value="1"/>
</dbReference>
<dbReference type="GO" id="GO:0018826">
    <property type="term" value="F:methionine gamma-lyase activity"/>
    <property type="evidence" value="ECO:0007669"/>
    <property type="project" value="UniProtKB-EC"/>
</dbReference>
<dbReference type="GO" id="GO:0030170">
    <property type="term" value="F:pyridoxal phosphate binding"/>
    <property type="evidence" value="ECO:0007669"/>
    <property type="project" value="InterPro"/>
</dbReference>
<dbReference type="CDD" id="cd00614">
    <property type="entry name" value="CGS_like"/>
    <property type="match status" value="1"/>
</dbReference>
<proteinExistence type="inferred from homology"/>
<dbReference type="Proteomes" id="UP000031121">
    <property type="component" value="Chromosome"/>
</dbReference>
<evidence type="ECO:0000256" key="6">
    <source>
        <dbReference type="ARBA" id="ARBA00052699"/>
    </source>
</evidence>